<dbReference type="RefSeq" id="WP_105472760.1">
    <property type="nucleotide sequence ID" value="NZ_PVEO01000002.1"/>
</dbReference>
<dbReference type="Proteomes" id="UP000251545">
    <property type="component" value="Unassembled WGS sequence"/>
</dbReference>
<feature type="transmembrane region" description="Helical" evidence="1">
    <location>
        <begin position="244"/>
        <end position="267"/>
    </location>
</feature>
<dbReference type="InterPro" id="IPR022134">
    <property type="entry name" value="DUF3667"/>
</dbReference>
<evidence type="ECO:0000256" key="1">
    <source>
        <dbReference type="SAM" id="Phobius"/>
    </source>
</evidence>
<feature type="transmembrane region" description="Helical" evidence="1">
    <location>
        <begin position="308"/>
        <end position="328"/>
    </location>
</feature>
<sequence>MAKHLETCKNCEQQFNASFNFCPHCGQQAKDELTVKVLFYNTISNYFSFDARFFKSFFPLLFKPGYLALKFIEGKRLLYLHPAQMYLFIAVVFFFLFSFVQRNQVRSLDEKLSETLNDTSVIDKIIDERVKDSILKISQLQKQAKDSIARAEIRNTLKNNAFITGFTDKEIDSLVAADDFRKNDITSFDFNTNSVDSLLNIGATEAVIYKEMGMHDDAGYLQRRLYAQALKFYKTRKGGSILQAFYDAIPIAMFFLLPIFALILKLFHLRKGRYAHHLVFSFYYFSFLFTVFSIVLGVNFIFDMPDWLDLLVMFSTFIYLVLALKRFYVQGLFKSFLKGAVASFIFLSIVTPITFVLLGAFAFLFY</sequence>
<dbReference type="AlphaFoldDB" id="A0A362X1E9"/>
<feature type="transmembrane region" description="Helical" evidence="1">
    <location>
        <begin position="340"/>
        <end position="365"/>
    </location>
</feature>
<feature type="transmembrane region" description="Helical" evidence="1">
    <location>
        <begin position="279"/>
        <end position="302"/>
    </location>
</feature>
<keyword evidence="1" id="KW-0812">Transmembrane</keyword>
<keyword evidence="1" id="KW-1133">Transmembrane helix</keyword>
<comment type="caution">
    <text evidence="2">The sequence shown here is derived from an EMBL/GenBank/DDBJ whole genome shotgun (WGS) entry which is preliminary data.</text>
</comment>
<keyword evidence="1" id="KW-0472">Membrane</keyword>
<evidence type="ECO:0000313" key="3">
    <source>
        <dbReference type="Proteomes" id="UP000251545"/>
    </source>
</evidence>
<accession>A0A362X1E9</accession>
<protein>
    <submittedName>
        <fullName evidence="2">Uncharacterized protein DUF3667</fullName>
    </submittedName>
</protein>
<dbReference type="EMBL" id="PVEO01000002">
    <property type="protein sequence ID" value="PQV50163.1"/>
    <property type="molecule type" value="Genomic_DNA"/>
</dbReference>
<gene>
    <name evidence="2" type="ORF">CLV33_10220</name>
</gene>
<evidence type="ECO:0000313" key="2">
    <source>
        <dbReference type="EMBL" id="PQV50163.1"/>
    </source>
</evidence>
<name>A0A362X1E9_9FLAO</name>
<feature type="transmembrane region" description="Helical" evidence="1">
    <location>
        <begin position="77"/>
        <end position="100"/>
    </location>
</feature>
<reference evidence="2 3" key="1">
    <citation type="submission" date="2018-02" db="EMBL/GenBank/DDBJ databases">
        <title>Genomic Encyclopedia of Archaeal and Bacterial Type Strains, Phase II (KMG-II): from individual species to whole genera.</title>
        <authorList>
            <person name="Goeker M."/>
        </authorList>
    </citation>
    <scope>NUCLEOTIDE SEQUENCE [LARGE SCALE GENOMIC DNA]</scope>
    <source>
        <strain evidence="2 3">DSM 21165</strain>
    </source>
</reference>
<proteinExistence type="predicted"/>
<organism evidence="2 3">
    <name type="scientific">Jejuia pallidilutea</name>
    <dbReference type="NCBI Taxonomy" id="504487"/>
    <lineage>
        <taxon>Bacteria</taxon>
        <taxon>Pseudomonadati</taxon>
        <taxon>Bacteroidota</taxon>
        <taxon>Flavobacteriia</taxon>
        <taxon>Flavobacteriales</taxon>
        <taxon>Flavobacteriaceae</taxon>
        <taxon>Jejuia</taxon>
    </lineage>
</organism>
<dbReference type="Pfam" id="PF12412">
    <property type="entry name" value="DUF3667"/>
    <property type="match status" value="1"/>
</dbReference>